<dbReference type="GO" id="GO:0047372">
    <property type="term" value="F:monoacylglycerol lipase activity"/>
    <property type="evidence" value="ECO:0007669"/>
    <property type="project" value="TreeGrafter"/>
</dbReference>
<dbReference type="GO" id="GO:0016020">
    <property type="term" value="C:membrane"/>
    <property type="evidence" value="ECO:0007669"/>
    <property type="project" value="TreeGrafter"/>
</dbReference>
<dbReference type="OrthoDB" id="408373at2759"/>
<dbReference type="AlphaFoldDB" id="A0A4U0WDR0"/>
<evidence type="ECO:0000313" key="2">
    <source>
        <dbReference type="EMBL" id="TKA60860.1"/>
    </source>
</evidence>
<dbReference type="GO" id="GO:0046464">
    <property type="term" value="P:acylglycerol catabolic process"/>
    <property type="evidence" value="ECO:0007669"/>
    <property type="project" value="TreeGrafter"/>
</dbReference>
<gene>
    <name evidence="2" type="ORF">B0A49_12443</name>
</gene>
<reference evidence="2 3" key="1">
    <citation type="submission" date="2017-03" db="EMBL/GenBank/DDBJ databases">
        <title>Genomes of endolithic fungi from Antarctica.</title>
        <authorList>
            <person name="Coleine C."/>
            <person name="Masonjones S."/>
            <person name="Stajich J.E."/>
        </authorList>
    </citation>
    <scope>NUCLEOTIDE SEQUENCE [LARGE SCALE GENOMIC DNA]</scope>
    <source>
        <strain evidence="2 3">CCFEE 5187</strain>
    </source>
</reference>
<dbReference type="InterPro" id="IPR050266">
    <property type="entry name" value="AB_hydrolase_sf"/>
</dbReference>
<dbReference type="PANTHER" id="PTHR43798:SF5">
    <property type="entry name" value="MONOACYLGLYCEROL LIPASE ABHD6"/>
    <property type="match status" value="1"/>
</dbReference>
<comment type="caution">
    <text evidence="2">The sequence shown here is derived from an EMBL/GenBank/DDBJ whole genome shotgun (WGS) entry which is preliminary data.</text>
</comment>
<evidence type="ECO:0000313" key="3">
    <source>
        <dbReference type="Proteomes" id="UP000308768"/>
    </source>
</evidence>
<dbReference type="InterPro" id="IPR029058">
    <property type="entry name" value="AB_hydrolase_fold"/>
</dbReference>
<dbReference type="PANTHER" id="PTHR43798">
    <property type="entry name" value="MONOACYLGLYCEROL LIPASE"/>
    <property type="match status" value="1"/>
</dbReference>
<proteinExistence type="predicted"/>
<dbReference type="Proteomes" id="UP000308768">
    <property type="component" value="Unassembled WGS sequence"/>
</dbReference>
<dbReference type="STRING" id="331657.A0A4U0WDR0"/>
<organism evidence="2 3">
    <name type="scientific">Cryomyces minteri</name>
    <dbReference type="NCBI Taxonomy" id="331657"/>
    <lineage>
        <taxon>Eukaryota</taxon>
        <taxon>Fungi</taxon>
        <taxon>Dikarya</taxon>
        <taxon>Ascomycota</taxon>
        <taxon>Pezizomycotina</taxon>
        <taxon>Dothideomycetes</taxon>
        <taxon>Dothideomycetes incertae sedis</taxon>
        <taxon>Cryomyces</taxon>
    </lineage>
</organism>
<protein>
    <recommendedName>
        <fullName evidence="1">AB hydrolase-1 domain-containing protein</fullName>
    </recommendedName>
</protein>
<dbReference type="Gene3D" id="3.40.50.1820">
    <property type="entry name" value="alpha/beta hydrolase"/>
    <property type="match status" value="1"/>
</dbReference>
<dbReference type="Pfam" id="PF12697">
    <property type="entry name" value="Abhydrolase_6"/>
    <property type="match status" value="1"/>
</dbReference>
<accession>A0A4U0WDR0</accession>
<keyword evidence="3" id="KW-1185">Reference proteome</keyword>
<dbReference type="SUPFAM" id="SSF53474">
    <property type="entry name" value="alpha/beta-Hydrolases"/>
    <property type="match status" value="1"/>
</dbReference>
<dbReference type="InterPro" id="IPR000073">
    <property type="entry name" value="AB_hydrolase_1"/>
</dbReference>
<name>A0A4U0WDR0_9PEZI</name>
<feature type="domain" description="AB hydrolase-1" evidence="1">
    <location>
        <begin position="26"/>
        <end position="254"/>
    </location>
</feature>
<evidence type="ECO:0000259" key="1">
    <source>
        <dbReference type="Pfam" id="PF12697"/>
    </source>
</evidence>
<dbReference type="PRINTS" id="PR00111">
    <property type="entry name" value="ABHYDROLASE"/>
</dbReference>
<dbReference type="EMBL" id="NAJN01001859">
    <property type="protein sequence ID" value="TKA60860.1"/>
    <property type="molecule type" value="Genomic_DNA"/>
</dbReference>
<sequence length="264" mass="27811">MPLLRVGYKLLHYTDAQPSGAVRETLVLTHGLGSSQDFYGPIVPQLTAQSFRCIAFDTTGAARSPYTCVEQSVASLAADALAVLDALEVRKAVVVGHSMGGIVAAHLAATAPARIVAAVLIGPVLPSPAVADVFEKRIRVVAEQGMEAMANTIPGAAVGAKASALTKAFIRELLLAQDARGYVSNCRVIAGAEPPDYAHISIPCLIIAGAEDKSAPLEGCKKILAAIGAEEKRMEVLDGVGHWHCLEAPDEVARRIIDFYHQIQ</sequence>